<accession>A0A8S5NIR2</accession>
<keyword evidence="1" id="KW-0472">Membrane</keyword>
<evidence type="ECO:0000313" key="2">
    <source>
        <dbReference type="EMBL" id="DAD94693.1"/>
    </source>
</evidence>
<sequence length="43" mass="4959">MRNKKGVISVEIEKLKRLLFMQKIVLLLQISALIVQVSSLLKH</sequence>
<feature type="transmembrane region" description="Helical" evidence="1">
    <location>
        <begin position="20"/>
        <end position="41"/>
    </location>
</feature>
<evidence type="ECO:0000256" key="1">
    <source>
        <dbReference type="SAM" id="Phobius"/>
    </source>
</evidence>
<keyword evidence="1" id="KW-0812">Transmembrane</keyword>
<protein>
    <submittedName>
        <fullName evidence="2">Uncharacterized protein</fullName>
    </submittedName>
</protein>
<proteinExistence type="predicted"/>
<organism evidence="2">
    <name type="scientific">Siphoviridae sp. ctsMn4</name>
    <dbReference type="NCBI Taxonomy" id="2826485"/>
    <lineage>
        <taxon>Viruses</taxon>
        <taxon>Duplodnaviria</taxon>
        <taxon>Heunggongvirae</taxon>
        <taxon>Uroviricota</taxon>
        <taxon>Caudoviricetes</taxon>
    </lineage>
</organism>
<name>A0A8S5NIR2_9CAUD</name>
<keyword evidence="1" id="KW-1133">Transmembrane helix</keyword>
<reference evidence="2" key="1">
    <citation type="journal article" date="2021" name="Proc. Natl. Acad. Sci. U.S.A.">
        <title>A Catalog of Tens of Thousands of Viruses from Human Metagenomes Reveals Hidden Associations with Chronic Diseases.</title>
        <authorList>
            <person name="Tisza M.J."/>
            <person name="Buck C.B."/>
        </authorList>
    </citation>
    <scope>NUCLEOTIDE SEQUENCE</scope>
    <source>
        <strain evidence="2">CtsMn4</strain>
    </source>
</reference>
<dbReference type="EMBL" id="BK015180">
    <property type="protein sequence ID" value="DAD94693.1"/>
    <property type="molecule type" value="Genomic_DNA"/>
</dbReference>